<evidence type="ECO:0000313" key="2">
    <source>
        <dbReference type="Proteomes" id="UP001239111"/>
    </source>
</evidence>
<gene>
    <name evidence="1" type="ORF">QAD02_002155</name>
</gene>
<organism evidence="1 2">
    <name type="scientific">Eretmocerus hayati</name>
    <dbReference type="NCBI Taxonomy" id="131215"/>
    <lineage>
        <taxon>Eukaryota</taxon>
        <taxon>Metazoa</taxon>
        <taxon>Ecdysozoa</taxon>
        <taxon>Arthropoda</taxon>
        <taxon>Hexapoda</taxon>
        <taxon>Insecta</taxon>
        <taxon>Pterygota</taxon>
        <taxon>Neoptera</taxon>
        <taxon>Endopterygota</taxon>
        <taxon>Hymenoptera</taxon>
        <taxon>Apocrita</taxon>
        <taxon>Proctotrupomorpha</taxon>
        <taxon>Chalcidoidea</taxon>
        <taxon>Aphelinidae</taxon>
        <taxon>Aphelininae</taxon>
        <taxon>Eretmocerus</taxon>
    </lineage>
</organism>
<protein>
    <submittedName>
        <fullName evidence="1">Uncharacterized protein</fullName>
    </submittedName>
</protein>
<reference evidence="1" key="1">
    <citation type="submission" date="2023-04" db="EMBL/GenBank/DDBJ databases">
        <title>A chromosome-level genome assembly of the parasitoid wasp Eretmocerus hayati.</title>
        <authorList>
            <person name="Zhong Y."/>
            <person name="Liu S."/>
            <person name="Liu Y."/>
        </authorList>
    </citation>
    <scope>NUCLEOTIDE SEQUENCE</scope>
    <source>
        <strain evidence="1">ZJU_SS_LIU_2023</strain>
    </source>
</reference>
<sequence length="184" mass="21152">MYKTEYFEKSFKERSGRLCKVAIRRSEFLNSVSELNNPYPVNVLGRGNVESIRDPRIRKRLGLLEIVTHIPTPPPSPERIHPYCERKRRPTPPREYKRARTSEGTTEIQSSVPALNFDQVVSEYKATAPTTREDLRVDAGVTFPPLVKLVEYSTACVKCEKCVKADNDVIRVDYLQLRFPSLLL</sequence>
<accession>A0ACC2NIH1</accession>
<keyword evidence="2" id="KW-1185">Reference proteome</keyword>
<name>A0ACC2NIH1_9HYME</name>
<evidence type="ECO:0000313" key="1">
    <source>
        <dbReference type="EMBL" id="KAJ8670896.1"/>
    </source>
</evidence>
<dbReference type="EMBL" id="CM056743">
    <property type="protein sequence ID" value="KAJ8670896.1"/>
    <property type="molecule type" value="Genomic_DNA"/>
</dbReference>
<comment type="caution">
    <text evidence="1">The sequence shown here is derived from an EMBL/GenBank/DDBJ whole genome shotgun (WGS) entry which is preliminary data.</text>
</comment>
<proteinExistence type="predicted"/>
<dbReference type="Proteomes" id="UP001239111">
    <property type="component" value="Chromosome 3"/>
</dbReference>